<feature type="transmembrane region" description="Helical" evidence="11">
    <location>
        <begin position="173"/>
        <end position="193"/>
    </location>
</feature>
<dbReference type="OrthoDB" id="9606139at2759"/>
<dbReference type="Pfam" id="PF03402">
    <property type="entry name" value="V1R"/>
    <property type="match status" value="2"/>
</dbReference>
<keyword evidence="7 11" id="KW-0297">G-protein coupled receptor</keyword>
<keyword evidence="6 11" id="KW-1133">Transmembrane helix</keyword>
<evidence type="ECO:0000256" key="10">
    <source>
        <dbReference type="ARBA" id="ARBA00023224"/>
    </source>
</evidence>
<keyword evidence="13" id="KW-1185">Reference proteome</keyword>
<evidence type="ECO:0000256" key="8">
    <source>
        <dbReference type="ARBA" id="ARBA00023136"/>
    </source>
</evidence>
<dbReference type="GO" id="GO:0005886">
    <property type="term" value="C:plasma membrane"/>
    <property type="evidence" value="ECO:0007669"/>
    <property type="project" value="UniProtKB-SubCell"/>
</dbReference>
<dbReference type="SUPFAM" id="SSF81321">
    <property type="entry name" value="Family A G protein-coupled receptor-like"/>
    <property type="match status" value="1"/>
</dbReference>
<keyword evidence="4 11" id="KW-0589">Pheromone response</keyword>
<feature type="non-terminal residue" evidence="12">
    <location>
        <position position="1"/>
    </location>
</feature>
<protein>
    <recommendedName>
        <fullName evidence="11">Vomeronasal type-1 receptor</fullName>
    </recommendedName>
</protein>
<dbReference type="GO" id="GO:0016503">
    <property type="term" value="F:pheromone receptor activity"/>
    <property type="evidence" value="ECO:0007669"/>
    <property type="project" value="InterPro"/>
</dbReference>
<dbReference type="PANTHER" id="PTHR24062">
    <property type="entry name" value="VOMERONASAL TYPE-1 RECEPTOR"/>
    <property type="match status" value="1"/>
</dbReference>
<name>A0A212DCS3_CEREH</name>
<evidence type="ECO:0000256" key="9">
    <source>
        <dbReference type="ARBA" id="ARBA00023170"/>
    </source>
</evidence>
<evidence type="ECO:0000313" key="13">
    <source>
        <dbReference type="Proteomes" id="UP000242450"/>
    </source>
</evidence>
<proteinExistence type="inferred from homology"/>
<keyword evidence="8 11" id="KW-0472">Membrane</keyword>
<evidence type="ECO:0000256" key="4">
    <source>
        <dbReference type="ARBA" id="ARBA00022507"/>
    </source>
</evidence>
<keyword evidence="9 11" id="KW-0675">Receptor</keyword>
<evidence type="ECO:0000256" key="6">
    <source>
        <dbReference type="ARBA" id="ARBA00022989"/>
    </source>
</evidence>
<dbReference type="InterPro" id="IPR004072">
    <property type="entry name" value="Vmron_rcpt_1"/>
</dbReference>
<keyword evidence="3 11" id="KW-1003">Cell membrane</keyword>
<sequence length="242" mass="27855">LRSTDLILKHPIVVNSLVLLSKGVPQTITVFGWKHIHSDFDCKLLFFLHRVGRGVSIGSICLLSVFQVITISPWNSRWAVLKVPAPKYVVLSIFLCWILQMLVNFIFPLHINGKWNDKSNTNRKDFGYCSVHHDKIQQATKTILLLVNTFVYFYTLSSIFQLMMALFDYPSWFLVNITVILAFCVPTVSPFLLMSCDSNVHRLYFAWIRNTKSPTIMRNMEDILTHKTSISDCELRGWPAAI</sequence>
<accession>A0A212DCS3</accession>
<evidence type="ECO:0000256" key="1">
    <source>
        <dbReference type="ARBA" id="ARBA00004651"/>
    </source>
</evidence>
<reference evidence="12 13" key="1">
    <citation type="journal article" date="2018" name="Mol. Genet. Genomics">
        <title>The red deer Cervus elaphus genome CerEla1.0: sequencing, annotating, genes, and chromosomes.</title>
        <authorList>
            <person name="Bana N.A."/>
            <person name="Nyiri A."/>
            <person name="Nagy J."/>
            <person name="Frank K."/>
            <person name="Nagy T."/>
            <person name="Steger V."/>
            <person name="Schiller M."/>
            <person name="Lakatos P."/>
            <person name="Sugar L."/>
            <person name="Horn P."/>
            <person name="Barta E."/>
            <person name="Orosz L."/>
        </authorList>
    </citation>
    <scope>NUCLEOTIDE SEQUENCE [LARGE SCALE GENOMIC DNA]</scope>
    <source>
        <strain evidence="12">Hungarian</strain>
    </source>
</reference>
<gene>
    <name evidence="12" type="ORF">Celaphus_00004820</name>
</gene>
<dbReference type="Gene3D" id="1.20.1070.10">
    <property type="entry name" value="Rhodopsin 7-helix transmembrane proteins"/>
    <property type="match status" value="1"/>
</dbReference>
<dbReference type="EMBL" id="MKHE01000004">
    <property type="protein sequence ID" value="OWK16028.1"/>
    <property type="molecule type" value="Genomic_DNA"/>
</dbReference>
<feature type="non-terminal residue" evidence="12">
    <location>
        <position position="242"/>
    </location>
</feature>
<feature type="transmembrane region" description="Helical" evidence="11">
    <location>
        <begin position="88"/>
        <end position="109"/>
    </location>
</feature>
<feature type="transmembrane region" description="Helical" evidence="11">
    <location>
        <begin position="54"/>
        <end position="76"/>
    </location>
</feature>
<evidence type="ECO:0000256" key="11">
    <source>
        <dbReference type="RuleBase" id="RU364061"/>
    </source>
</evidence>
<evidence type="ECO:0000256" key="7">
    <source>
        <dbReference type="ARBA" id="ARBA00023040"/>
    </source>
</evidence>
<evidence type="ECO:0000256" key="3">
    <source>
        <dbReference type="ARBA" id="ARBA00022475"/>
    </source>
</evidence>
<dbReference type="AlphaFoldDB" id="A0A212DCS3"/>
<comment type="caution">
    <text evidence="12">The sequence shown here is derived from an EMBL/GenBank/DDBJ whole genome shotgun (WGS) entry which is preliminary data.</text>
</comment>
<keyword evidence="10 11" id="KW-0807">Transducer</keyword>
<evidence type="ECO:0000313" key="12">
    <source>
        <dbReference type="EMBL" id="OWK16028.1"/>
    </source>
</evidence>
<evidence type="ECO:0000256" key="2">
    <source>
        <dbReference type="ARBA" id="ARBA00010663"/>
    </source>
</evidence>
<dbReference type="Proteomes" id="UP000242450">
    <property type="component" value="Chromosome 4"/>
</dbReference>
<feature type="transmembrane region" description="Helical" evidence="11">
    <location>
        <begin position="143"/>
        <end position="167"/>
    </location>
</feature>
<comment type="caution">
    <text evidence="11">Lacks conserved residue(s) required for the propagation of feature annotation.</text>
</comment>
<keyword evidence="5 11" id="KW-0812">Transmembrane</keyword>
<evidence type="ECO:0000256" key="5">
    <source>
        <dbReference type="ARBA" id="ARBA00022692"/>
    </source>
</evidence>
<comment type="similarity">
    <text evidence="2 11">Belongs to the G-protein coupled receptor 1 family.</text>
</comment>
<comment type="subcellular location">
    <subcellularLocation>
        <location evidence="1 11">Cell membrane</location>
        <topology evidence="1 11">Multi-pass membrane protein</topology>
    </subcellularLocation>
</comment>
<dbReference type="GO" id="GO:0019236">
    <property type="term" value="P:response to pheromone"/>
    <property type="evidence" value="ECO:0007669"/>
    <property type="project" value="UniProtKB-KW"/>
</dbReference>
<organism evidence="12 13">
    <name type="scientific">Cervus elaphus hippelaphus</name>
    <name type="common">European red deer</name>
    <dbReference type="NCBI Taxonomy" id="46360"/>
    <lineage>
        <taxon>Eukaryota</taxon>
        <taxon>Metazoa</taxon>
        <taxon>Chordata</taxon>
        <taxon>Craniata</taxon>
        <taxon>Vertebrata</taxon>
        <taxon>Euteleostomi</taxon>
        <taxon>Mammalia</taxon>
        <taxon>Eutheria</taxon>
        <taxon>Laurasiatheria</taxon>
        <taxon>Artiodactyla</taxon>
        <taxon>Ruminantia</taxon>
        <taxon>Pecora</taxon>
        <taxon>Cervidae</taxon>
        <taxon>Cervinae</taxon>
        <taxon>Cervus</taxon>
    </lineage>
</organism>